<proteinExistence type="predicted"/>
<accession>A0ABX0YM80</accession>
<dbReference type="Proteomes" id="UP000635996">
    <property type="component" value="Unassembled WGS sequence"/>
</dbReference>
<protein>
    <submittedName>
        <fullName evidence="2">DUF1453 family protein</fullName>
    </submittedName>
</protein>
<feature type="transmembrane region" description="Helical" evidence="1">
    <location>
        <begin position="6"/>
        <end position="22"/>
    </location>
</feature>
<gene>
    <name evidence="2" type="ORF">HCJ95_02075</name>
</gene>
<dbReference type="RefSeq" id="WP_125498221.1">
    <property type="nucleotide sequence ID" value="NZ_BMVZ01000004.1"/>
</dbReference>
<dbReference type="EMBL" id="JAATEL010000002">
    <property type="protein sequence ID" value="NJP13102.1"/>
    <property type="molecule type" value="Genomic_DNA"/>
</dbReference>
<name>A0ABX0YM80_STRTL</name>
<feature type="transmembrane region" description="Helical" evidence="1">
    <location>
        <begin position="128"/>
        <end position="146"/>
    </location>
</feature>
<evidence type="ECO:0000256" key="1">
    <source>
        <dbReference type="SAM" id="Phobius"/>
    </source>
</evidence>
<keyword evidence="1" id="KW-1133">Transmembrane helix</keyword>
<evidence type="ECO:0000313" key="2">
    <source>
        <dbReference type="EMBL" id="NJP13102.1"/>
    </source>
</evidence>
<feature type="transmembrane region" description="Helical" evidence="1">
    <location>
        <begin position="57"/>
        <end position="79"/>
    </location>
</feature>
<feature type="transmembrane region" description="Helical" evidence="1">
    <location>
        <begin position="100"/>
        <end position="122"/>
    </location>
</feature>
<evidence type="ECO:0000313" key="3">
    <source>
        <dbReference type="Proteomes" id="UP000635996"/>
    </source>
</evidence>
<organism evidence="2 3">
    <name type="scientific">Streptomyces thermoviolaceus subsp. thermoviolaceus</name>
    <dbReference type="NCBI Taxonomy" id="66860"/>
    <lineage>
        <taxon>Bacteria</taxon>
        <taxon>Bacillati</taxon>
        <taxon>Actinomycetota</taxon>
        <taxon>Actinomycetes</taxon>
        <taxon>Kitasatosporales</taxon>
        <taxon>Streptomycetaceae</taxon>
        <taxon>Streptomyces</taxon>
    </lineage>
</organism>
<keyword evidence="3" id="KW-1185">Reference proteome</keyword>
<keyword evidence="1" id="KW-0472">Membrane</keyword>
<reference evidence="2 3" key="1">
    <citation type="submission" date="2020-03" db="EMBL/GenBank/DDBJ databases">
        <title>WGS of actinomycetes isolated from Thailand.</title>
        <authorList>
            <person name="Thawai C."/>
        </authorList>
    </citation>
    <scope>NUCLEOTIDE SEQUENCE [LARGE SCALE GENOMIC DNA]</scope>
    <source>
        <strain evidence="2 3">NBRC 13905</strain>
    </source>
</reference>
<sequence length="175" mass="18295">MSGLVNVLVIVAVAALVIVRLFRTRRFDADRRWWLVPAVLTVVALREPALLDPDHHGASAALLTAELLIGLGTGAGWGWTTRIWAGQDGTVWTRSSTASAAVWIGGIALRIGLAVLGSSLGIRQGSAAVLLTLALTLLTRSAVMALRARSLTVPAAGASPACGDGKARTAWKERV</sequence>
<comment type="caution">
    <text evidence="2">The sequence shown here is derived from an EMBL/GenBank/DDBJ whole genome shotgun (WGS) entry which is preliminary data.</text>
</comment>
<keyword evidence="1" id="KW-0812">Transmembrane</keyword>
<feature type="transmembrane region" description="Helical" evidence="1">
    <location>
        <begin position="34"/>
        <end position="51"/>
    </location>
</feature>